<dbReference type="PANTHER" id="PTHR11671">
    <property type="entry name" value="V-TYPE ATP SYNTHASE SUBUNIT D"/>
    <property type="match status" value="1"/>
</dbReference>
<keyword evidence="3 4" id="KW-0406">Ion transport</keyword>
<dbReference type="OrthoDB" id="117390at2157"/>
<dbReference type="GO" id="GO:0016787">
    <property type="term" value="F:hydrolase activity"/>
    <property type="evidence" value="ECO:0007669"/>
    <property type="project" value="UniProtKB-KW"/>
</dbReference>
<keyword evidence="4" id="KW-0472">Membrane</keyword>
<keyword evidence="4" id="KW-0066">ATP synthesis</keyword>
<comment type="subcellular location">
    <subcellularLocation>
        <location evidence="4">Cell membrane</location>
        <topology evidence="4">Peripheral membrane protein</topology>
    </subcellularLocation>
</comment>
<evidence type="ECO:0000256" key="3">
    <source>
        <dbReference type="ARBA" id="ARBA00023065"/>
    </source>
</evidence>
<comment type="caution">
    <text evidence="6">The sequence shown here is derived from an EMBL/GenBank/DDBJ whole genome shotgun (WGS) entry which is preliminary data.</text>
</comment>
<reference evidence="6 7" key="1">
    <citation type="journal article" date="2015" name="Int. J. Syst. Evol. Microbiol.">
        <title>Methanoculleus sediminis sp. nov., a methanogen from sediments near a submarine mud volcano.</title>
        <authorList>
            <person name="Chen S.C."/>
            <person name="Chen M.F."/>
            <person name="Lai M.C."/>
            <person name="Weng C.Y."/>
            <person name="Wu S.Y."/>
            <person name="Lin S."/>
            <person name="Yang T.F."/>
            <person name="Chen P.C."/>
        </authorList>
    </citation>
    <scope>NUCLEOTIDE SEQUENCE [LARGE SCALE GENOMIC DNA]</scope>
    <source>
        <strain evidence="6 7">S3Fa</strain>
    </source>
</reference>
<dbReference type="RefSeq" id="WP_048180256.1">
    <property type="nucleotide sequence ID" value="NZ_JXOJ01000001.1"/>
</dbReference>
<dbReference type="PATRIC" id="fig|1550566.3.peg.418"/>
<dbReference type="Gene3D" id="1.10.287.3240">
    <property type="match status" value="1"/>
</dbReference>
<dbReference type="GO" id="GO:0005886">
    <property type="term" value="C:plasma membrane"/>
    <property type="evidence" value="ECO:0007669"/>
    <property type="project" value="UniProtKB-SubCell"/>
</dbReference>
<keyword evidence="5" id="KW-0175">Coiled coil</keyword>
<dbReference type="GO" id="GO:0046933">
    <property type="term" value="F:proton-transporting ATP synthase activity, rotational mechanism"/>
    <property type="evidence" value="ECO:0007669"/>
    <property type="project" value="UniProtKB-UniRule"/>
</dbReference>
<proteinExistence type="inferred from homology"/>
<comment type="function">
    <text evidence="4">Component of the A-type ATP synthase that produces ATP from ADP in the presence of a proton gradient across the membrane.</text>
</comment>
<dbReference type="GO" id="GO:0046961">
    <property type="term" value="F:proton-transporting ATPase activity, rotational mechanism"/>
    <property type="evidence" value="ECO:0007669"/>
    <property type="project" value="InterPro"/>
</dbReference>
<name>A0A0H1R342_9EURY</name>
<evidence type="ECO:0000256" key="2">
    <source>
        <dbReference type="ARBA" id="ARBA00022448"/>
    </source>
</evidence>
<keyword evidence="4" id="KW-0375">Hydrogen ion transport</keyword>
<sequence length="214" mass="24279">MPVDDIKPTRAGLLIVRRRQALAERVHRLLSMKLDGMMLELVKLTEQAALNRRELEEKFAGAREMVAVAAMMEGATGVLLAALSVEAYPSYATGNRNTFGVRLPDLEPVMVRKTLDQRGYGILGTSSVIDDAADAYEELLEAIIATAELEGGVKHLLDDIEKTRRRVNALELKIIPELTEIRRFIEDQRDEMERQEWTRLRRIKKIKAKRVGDR</sequence>
<keyword evidence="7" id="KW-1185">Reference proteome</keyword>
<evidence type="ECO:0000313" key="6">
    <source>
        <dbReference type="EMBL" id="KLK89231.1"/>
    </source>
</evidence>
<keyword evidence="2 4" id="KW-0813">Transport</keyword>
<evidence type="ECO:0000256" key="4">
    <source>
        <dbReference type="HAMAP-Rule" id="MF_00271"/>
    </source>
</evidence>
<dbReference type="Proteomes" id="UP000035301">
    <property type="component" value="Unassembled WGS sequence"/>
</dbReference>
<evidence type="ECO:0000256" key="1">
    <source>
        <dbReference type="ARBA" id="ARBA00005850"/>
    </source>
</evidence>
<dbReference type="HAMAP" id="MF_00271">
    <property type="entry name" value="ATP_synth_D_arch"/>
    <property type="match status" value="1"/>
</dbReference>
<dbReference type="EMBL" id="JXOJ01000001">
    <property type="protein sequence ID" value="KLK89231.1"/>
    <property type="molecule type" value="Genomic_DNA"/>
</dbReference>
<dbReference type="GO" id="GO:0005524">
    <property type="term" value="F:ATP binding"/>
    <property type="evidence" value="ECO:0007669"/>
    <property type="project" value="UniProtKB-UniRule"/>
</dbReference>
<feature type="coiled-coil region" evidence="5">
    <location>
        <begin position="153"/>
        <end position="195"/>
    </location>
</feature>
<keyword evidence="6" id="KW-0378">Hydrolase</keyword>
<dbReference type="STRING" id="1550566.SZ63_01990"/>
<dbReference type="InterPro" id="IPR002699">
    <property type="entry name" value="V_ATPase_D"/>
</dbReference>
<evidence type="ECO:0000256" key="5">
    <source>
        <dbReference type="SAM" id="Coils"/>
    </source>
</evidence>
<dbReference type="GO" id="GO:0042777">
    <property type="term" value="P:proton motive force-driven plasma membrane ATP synthesis"/>
    <property type="evidence" value="ECO:0007669"/>
    <property type="project" value="UniProtKB-UniRule"/>
</dbReference>
<protein>
    <recommendedName>
        <fullName evidence="4">A-type ATP synthase subunit D</fullName>
    </recommendedName>
</protein>
<dbReference type="AlphaFoldDB" id="A0A0H1R342"/>
<keyword evidence="4" id="KW-1003">Cell membrane</keyword>
<gene>
    <name evidence="4" type="primary">atpD</name>
    <name evidence="6" type="ORF">SZ63_01990</name>
</gene>
<comment type="subunit">
    <text evidence="4">Has multiple subunits with at least A(3), B(3), C, D, E, F, H, I and proteolipid K(x).</text>
</comment>
<dbReference type="NCBIfam" id="TIGR00309">
    <property type="entry name" value="V_ATPase_subD"/>
    <property type="match status" value="1"/>
</dbReference>
<organism evidence="6 7">
    <name type="scientific">Methanoculleus sediminis</name>
    <dbReference type="NCBI Taxonomy" id="1550566"/>
    <lineage>
        <taxon>Archaea</taxon>
        <taxon>Methanobacteriati</taxon>
        <taxon>Methanobacteriota</taxon>
        <taxon>Stenosarchaea group</taxon>
        <taxon>Methanomicrobia</taxon>
        <taxon>Methanomicrobiales</taxon>
        <taxon>Methanomicrobiaceae</taxon>
        <taxon>Methanoculleus</taxon>
    </lineage>
</organism>
<evidence type="ECO:0000313" key="7">
    <source>
        <dbReference type="Proteomes" id="UP000035301"/>
    </source>
</evidence>
<comment type="similarity">
    <text evidence="1 4">Belongs to the V-ATPase D subunit family.</text>
</comment>
<dbReference type="Pfam" id="PF01813">
    <property type="entry name" value="ATP-synt_D"/>
    <property type="match status" value="1"/>
</dbReference>
<accession>A0A0H1R342</accession>